<dbReference type="EMBL" id="HG529541">
    <property type="protein sequence ID" value="CDI52445.1"/>
    <property type="molecule type" value="Genomic_DNA"/>
</dbReference>
<dbReference type="AlphaFoldDB" id="A0A077QSA2"/>
<proteinExistence type="predicted"/>
<dbReference type="Gene3D" id="1.20.120.1630">
    <property type="match status" value="1"/>
</dbReference>
<accession>A0A077QSA2</accession>
<organism evidence="2">
    <name type="scientific">Melanopsichium pennsylvanicum 4</name>
    <dbReference type="NCBI Taxonomy" id="1398559"/>
    <lineage>
        <taxon>Eukaryota</taxon>
        <taxon>Fungi</taxon>
        <taxon>Dikarya</taxon>
        <taxon>Basidiomycota</taxon>
        <taxon>Ustilaginomycotina</taxon>
        <taxon>Ustilaginomycetes</taxon>
        <taxon>Ustilaginales</taxon>
        <taxon>Ustilaginaceae</taxon>
        <taxon>Melanopsichium</taxon>
    </lineage>
</organism>
<feature type="compositionally biased region" description="Polar residues" evidence="1">
    <location>
        <begin position="20"/>
        <end position="38"/>
    </location>
</feature>
<protein>
    <submittedName>
        <fullName evidence="2">Uncharacterized protein</fullName>
    </submittedName>
</protein>
<feature type="region of interest" description="Disordered" evidence="1">
    <location>
        <begin position="18"/>
        <end position="73"/>
    </location>
</feature>
<reference evidence="2" key="1">
    <citation type="journal article" date="2014" name="Genome Biol. Evol.">
        <title>Gene Loss Rather Than Gene Gain Is Associated with a Host Jump from Monocots to Dicots in the Smut Fungus Melanopsichium pennsylvanicum.</title>
        <authorList>
            <person name="Sharma R."/>
            <person name="Mishra B."/>
            <person name="Runge F."/>
            <person name="Thines M."/>
        </authorList>
    </citation>
    <scope>NUCLEOTIDE SEQUENCE</scope>
    <source>
        <strain evidence="2">4</strain>
    </source>
</reference>
<evidence type="ECO:0000256" key="1">
    <source>
        <dbReference type="SAM" id="MobiDB-lite"/>
    </source>
</evidence>
<evidence type="ECO:0000313" key="2">
    <source>
        <dbReference type="EMBL" id="CDI52445.1"/>
    </source>
</evidence>
<sequence length="133" mass="14792">MPGSESIDISSSIDTILLRSPSSIGDNDSMPSTPCTRTSSDESHTIPTPPRVAPTPIITNKHGRDSNAPPPPQTWLAWLSEQFTTQYTFPPAYAQGVLQVRRIRAEERALIEFFGDEYREYKQKVGTGLPFIK</sequence>
<name>A0A077QSA2_9BASI</name>